<name>A0ABZ2BA63_9HYPH</name>
<evidence type="ECO:0000259" key="5">
    <source>
        <dbReference type="PROSITE" id="PS50111"/>
    </source>
</evidence>
<dbReference type="EMBL" id="CP133148">
    <property type="protein sequence ID" value="WVT04221.1"/>
    <property type="molecule type" value="Genomic_DNA"/>
</dbReference>
<dbReference type="SMART" id="SM00283">
    <property type="entry name" value="MA"/>
    <property type="match status" value="1"/>
</dbReference>
<evidence type="ECO:0000256" key="4">
    <source>
        <dbReference type="SAM" id="Coils"/>
    </source>
</evidence>
<feature type="domain" description="HAMP" evidence="6">
    <location>
        <begin position="200"/>
        <end position="241"/>
    </location>
</feature>
<dbReference type="Gene3D" id="1.10.287.950">
    <property type="entry name" value="Methyl-accepting chemotaxis protein"/>
    <property type="match status" value="1"/>
</dbReference>
<sequence>MKTECVASGNEDIAGRLNFMALYDAARKNLKALKPILQKELGPALDRFYAKVRQTPETNAFFSSDGHMNRAKNAQLGHWGNIIDANFNAEYGARVKAIGQVHARIGLDPRWYIGGYALIAEHLVGEVVKAHWPKAGAFGRQKTSAEEMSAMLASLIKGILLDMDLSISVYMDASDVAKQRAVQEEALAGERALVSRIFGAALQRIAAGDLTAHIDVNIPEAYQELAQNFNHAIAELGRVVGGIGAGASQIHLNAKEIAAAADDLAQRTERQAANLEETAAAVEQVTRTVRQTAEGADRANSTVTAARANAEQSGEVVGHAIGVMQEIQTSSASIARIVGVIDDIAFQTNLLALNAGIEAARAGEAGRGFAVVASEVRALAQRCADAAKDIQSLIAKSRGQVEDGVASVNQVAQSLQQIVAQVVEVSAVFHAIRSSTAEQATALREVNSAIGQMDQITQQNAAMVEQANASSHALTAEAEQIALRLGAFTTSGSAKASAASGYRVAA</sequence>
<dbReference type="SUPFAM" id="SSF46458">
    <property type="entry name" value="Globin-like"/>
    <property type="match status" value="1"/>
</dbReference>
<evidence type="ECO:0000256" key="2">
    <source>
        <dbReference type="ARBA" id="ARBA00029447"/>
    </source>
</evidence>
<dbReference type="PANTHER" id="PTHR43531">
    <property type="entry name" value="PROTEIN ICFG"/>
    <property type="match status" value="1"/>
</dbReference>
<dbReference type="PANTHER" id="PTHR43531:SF11">
    <property type="entry name" value="METHYL-ACCEPTING CHEMOTAXIS PROTEIN 3"/>
    <property type="match status" value="1"/>
</dbReference>
<dbReference type="CDD" id="cd11386">
    <property type="entry name" value="MCP_signal"/>
    <property type="match status" value="1"/>
</dbReference>
<feature type="domain" description="Methyl-accepting transducer" evidence="5">
    <location>
        <begin position="246"/>
        <end position="475"/>
    </location>
</feature>
<dbReference type="Proteomes" id="UP001432360">
    <property type="component" value="Chromosome"/>
</dbReference>
<keyword evidence="4" id="KW-0175">Coiled coil</keyword>
<dbReference type="Pfam" id="PF11563">
    <property type="entry name" value="Protoglobin"/>
    <property type="match status" value="1"/>
</dbReference>
<dbReference type="SMART" id="SM00304">
    <property type="entry name" value="HAMP"/>
    <property type="match status" value="1"/>
</dbReference>
<dbReference type="PRINTS" id="PR00260">
    <property type="entry name" value="CHEMTRNSDUCR"/>
</dbReference>
<dbReference type="CDD" id="cd06225">
    <property type="entry name" value="HAMP"/>
    <property type="match status" value="1"/>
</dbReference>
<protein>
    <submittedName>
        <fullName evidence="7">Methyl-accepting chemotaxis protein</fullName>
    </submittedName>
</protein>
<dbReference type="SUPFAM" id="SSF58104">
    <property type="entry name" value="Methyl-accepting chemotaxis protein (MCP) signaling domain"/>
    <property type="match status" value="1"/>
</dbReference>
<evidence type="ECO:0000256" key="1">
    <source>
        <dbReference type="ARBA" id="ARBA00022500"/>
    </source>
</evidence>
<proteinExistence type="inferred from homology"/>
<keyword evidence="1" id="KW-0145">Chemotaxis</keyword>
<evidence type="ECO:0000313" key="7">
    <source>
        <dbReference type="EMBL" id="WVT04221.1"/>
    </source>
</evidence>
<keyword evidence="3" id="KW-0807">Transducer</keyword>
<dbReference type="InterPro" id="IPR004089">
    <property type="entry name" value="MCPsignal_dom"/>
</dbReference>
<gene>
    <name evidence="7" type="ORF">RB548_02050</name>
</gene>
<dbReference type="RefSeq" id="WP_331373404.1">
    <property type="nucleotide sequence ID" value="NZ_CP133148.1"/>
</dbReference>
<dbReference type="PROSITE" id="PS50111">
    <property type="entry name" value="CHEMOTAXIS_TRANSDUC_2"/>
    <property type="match status" value="1"/>
</dbReference>
<dbReference type="InterPro" id="IPR003660">
    <property type="entry name" value="HAMP_dom"/>
</dbReference>
<dbReference type="InterPro" id="IPR009050">
    <property type="entry name" value="Globin-like_sf"/>
</dbReference>
<evidence type="ECO:0000313" key="8">
    <source>
        <dbReference type="Proteomes" id="UP001432360"/>
    </source>
</evidence>
<dbReference type="InterPro" id="IPR051310">
    <property type="entry name" value="MCP_chemotaxis"/>
</dbReference>
<feature type="coiled-coil region" evidence="4">
    <location>
        <begin position="258"/>
        <end position="285"/>
    </location>
</feature>
<dbReference type="InterPro" id="IPR039379">
    <property type="entry name" value="Protoglobin_sensor_dom"/>
</dbReference>
<organism evidence="7 8">
    <name type="scientific">Sinorhizobium chiapasense</name>
    <dbReference type="NCBI Taxonomy" id="501572"/>
    <lineage>
        <taxon>Bacteria</taxon>
        <taxon>Pseudomonadati</taxon>
        <taxon>Pseudomonadota</taxon>
        <taxon>Alphaproteobacteria</taxon>
        <taxon>Hyphomicrobiales</taxon>
        <taxon>Rhizobiaceae</taxon>
        <taxon>Sinorhizobium/Ensifer group</taxon>
        <taxon>Sinorhizobium</taxon>
    </lineage>
</organism>
<evidence type="ECO:0000259" key="6">
    <source>
        <dbReference type="PROSITE" id="PS50885"/>
    </source>
</evidence>
<dbReference type="Gene3D" id="1.10.490.10">
    <property type="entry name" value="Globins"/>
    <property type="match status" value="1"/>
</dbReference>
<reference evidence="7" key="1">
    <citation type="submission" date="2023-08" db="EMBL/GenBank/DDBJ databases">
        <title>Complete genome sequence of Sinorhizobium chiapanecum ITTG S70 isolated from Acaciella angustissima nodules in Chiapas-Mexico.</title>
        <authorList>
            <person name="Rincon-Rosales R."/>
            <person name="Rogel M.A."/>
            <person name="Rincon-Medina C.I."/>
            <person name="Guerrero G."/>
            <person name="Manzano-Gomez L.A."/>
            <person name="Lopez-Lopez A."/>
            <person name="Rincon Molina F.A."/>
            <person name="Martinez-Romero E."/>
        </authorList>
    </citation>
    <scope>NUCLEOTIDE SEQUENCE</scope>
    <source>
        <strain evidence="7">ITTG S70</strain>
    </source>
</reference>
<dbReference type="CDD" id="cd01068">
    <property type="entry name" value="globin_sensor"/>
    <property type="match status" value="1"/>
</dbReference>
<dbReference type="InterPro" id="IPR004090">
    <property type="entry name" value="Chemotax_Me-accpt_rcpt"/>
</dbReference>
<dbReference type="InterPro" id="IPR044398">
    <property type="entry name" value="Globin-sensor_dom"/>
</dbReference>
<accession>A0ABZ2BA63</accession>
<keyword evidence="8" id="KW-1185">Reference proteome</keyword>
<dbReference type="Pfam" id="PF00015">
    <property type="entry name" value="MCPsignal"/>
    <property type="match status" value="1"/>
</dbReference>
<dbReference type="PROSITE" id="PS50885">
    <property type="entry name" value="HAMP"/>
    <property type="match status" value="1"/>
</dbReference>
<evidence type="ECO:0000256" key="3">
    <source>
        <dbReference type="PROSITE-ProRule" id="PRU00284"/>
    </source>
</evidence>
<comment type="similarity">
    <text evidence="2">Belongs to the methyl-accepting chemotaxis (MCP) protein family.</text>
</comment>
<dbReference type="InterPro" id="IPR012292">
    <property type="entry name" value="Globin/Proto"/>
</dbReference>